<dbReference type="Gene3D" id="3.90.1150.10">
    <property type="entry name" value="Aspartate Aminotransferase, domain 1"/>
    <property type="match status" value="1"/>
</dbReference>
<comment type="caution">
    <text evidence="5">The sequence shown here is derived from an EMBL/GenBank/DDBJ whole genome shotgun (WGS) entry which is preliminary data.</text>
</comment>
<comment type="cofactor">
    <cofactor evidence="1">
        <name>pyridoxal 5'-phosphate</name>
        <dbReference type="ChEBI" id="CHEBI:597326"/>
    </cofactor>
</comment>
<accession>A0A3M8P5F8</accession>
<dbReference type="PROSITE" id="PS00600">
    <property type="entry name" value="AA_TRANSFER_CLASS_3"/>
    <property type="match status" value="1"/>
</dbReference>
<dbReference type="Proteomes" id="UP000275473">
    <property type="component" value="Unassembled WGS sequence"/>
</dbReference>
<evidence type="ECO:0000256" key="2">
    <source>
        <dbReference type="ARBA" id="ARBA00008954"/>
    </source>
</evidence>
<keyword evidence="6" id="KW-1185">Reference proteome</keyword>
<evidence type="ECO:0000256" key="3">
    <source>
        <dbReference type="ARBA" id="ARBA00022898"/>
    </source>
</evidence>
<dbReference type="Gene3D" id="3.40.640.10">
    <property type="entry name" value="Type I PLP-dependent aspartate aminotransferase-like (Major domain)"/>
    <property type="match status" value="1"/>
</dbReference>
<evidence type="ECO:0000256" key="4">
    <source>
        <dbReference type="RuleBase" id="RU003560"/>
    </source>
</evidence>
<dbReference type="GO" id="GO:0008483">
    <property type="term" value="F:transaminase activity"/>
    <property type="evidence" value="ECO:0007669"/>
    <property type="project" value="UniProtKB-KW"/>
</dbReference>
<dbReference type="InterPro" id="IPR049704">
    <property type="entry name" value="Aminotrans_3_PPA_site"/>
</dbReference>
<dbReference type="PANTHER" id="PTHR43094:SF1">
    <property type="entry name" value="AMINOTRANSFERASE CLASS-III"/>
    <property type="match status" value="1"/>
</dbReference>
<keyword evidence="3 4" id="KW-0663">Pyridoxal phosphate</keyword>
<protein>
    <submittedName>
        <fullName evidence="5">Aminotransferase class III-fold pyridoxal phosphate-dependent enzyme</fullName>
    </submittedName>
</protein>
<dbReference type="InterPro" id="IPR005814">
    <property type="entry name" value="Aminotrans_3"/>
</dbReference>
<evidence type="ECO:0000256" key="1">
    <source>
        <dbReference type="ARBA" id="ARBA00001933"/>
    </source>
</evidence>
<gene>
    <name evidence="5" type="ORF">EEX84_12025</name>
</gene>
<comment type="similarity">
    <text evidence="2 4">Belongs to the class-III pyridoxal-phosphate-dependent aminotransferase family.</text>
</comment>
<reference evidence="5 6" key="1">
    <citation type="journal article" date="2018" name="Int. J. Syst. Evol. Microbiol.">
        <title>Planococcus salinus sp. nov., a moderately halophilic bacterium isolated from a saline-alkali soil.</title>
        <authorList>
            <person name="Gan L."/>
        </authorList>
    </citation>
    <scope>NUCLEOTIDE SEQUENCE [LARGE SCALE GENOMIC DNA]</scope>
    <source>
        <strain evidence="5 6">LCB217</strain>
    </source>
</reference>
<keyword evidence="5" id="KW-0032">Aminotransferase</keyword>
<dbReference type="GO" id="GO:0030170">
    <property type="term" value="F:pyridoxal phosphate binding"/>
    <property type="evidence" value="ECO:0007669"/>
    <property type="project" value="InterPro"/>
</dbReference>
<dbReference type="InterPro" id="IPR015424">
    <property type="entry name" value="PyrdxlP-dep_Trfase"/>
</dbReference>
<keyword evidence="5" id="KW-0808">Transferase</keyword>
<dbReference type="AlphaFoldDB" id="A0A3M8P5F8"/>
<dbReference type="InterPro" id="IPR015422">
    <property type="entry name" value="PyrdxlP-dep_Trfase_small"/>
</dbReference>
<evidence type="ECO:0000313" key="6">
    <source>
        <dbReference type="Proteomes" id="UP000275473"/>
    </source>
</evidence>
<organism evidence="5 6">
    <name type="scientific">Planococcus salinus</name>
    <dbReference type="NCBI Taxonomy" id="1848460"/>
    <lineage>
        <taxon>Bacteria</taxon>
        <taxon>Bacillati</taxon>
        <taxon>Bacillota</taxon>
        <taxon>Bacilli</taxon>
        <taxon>Bacillales</taxon>
        <taxon>Caryophanaceae</taxon>
        <taxon>Planococcus</taxon>
    </lineage>
</organism>
<dbReference type="Pfam" id="PF00202">
    <property type="entry name" value="Aminotran_3"/>
    <property type="match status" value="1"/>
</dbReference>
<dbReference type="FunFam" id="3.40.640.10:FF:000004">
    <property type="entry name" value="Acetylornithine aminotransferase"/>
    <property type="match status" value="1"/>
</dbReference>
<dbReference type="SUPFAM" id="SSF53383">
    <property type="entry name" value="PLP-dependent transferases"/>
    <property type="match status" value="1"/>
</dbReference>
<dbReference type="EMBL" id="RIAX01000009">
    <property type="protein sequence ID" value="RNF38842.1"/>
    <property type="molecule type" value="Genomic_DNA"/>
</dbReference>
<dbReference type="InterPro" id="IPR015421">
    <property type="entry name" value="PyrdxlP-dep_Trfase_major"/>
</dbReference>
<dbReference type="OrthoDB" id="9807885at2"/>
<evidence type="ECO:0000313" key="5">
    <source>
        <dbReference type="EMBL" id="RNF38842.1"/>
    </source>
</evidence>
<dbReference type="PIRSF" id="PIRSF000521">
    <property type="entry name" value="Transaminase_4ab_Lys_Orn"/>
    <property type="match status" value="1"/>
</dbReference>
<proteinExistence type="inferred from homology"/>
<name>A0A3M8P5F8_9BACL</name>
<dbReference type="CDD" id="cd00610">
    <property type="entry name" value="OAT_like"/>
    <property type="match status" value="1"/>
</dbReference>
<dbReference type="PANTHER" id="PTHR43094">
    <property type="entry name" value="AMINOTRANSFERASE"/>
    <property type="match status" value="1"/>
</dbReference>
<sequence>MVSNVGHGNKEVISGILDQVKELSFAHTSQFRNRPQEEYASLISEITPPALDYVYFLSGGSEANETAIKMARQYFIEKGKPSKYKVIGRWSSYHGNTLGTLSAGGHVKRRMAYTPLLIDFPHIDSPDWYRNPDADPIYYADLLEAEIKRQGEEQVAAFMLEPVTGTSNAASCSPSVYYQRIREICDQYDVLLICDEVMSGFGRTGKYFASEHFGFIPDLITGGKGISGGYAPLAAVIVKDSIFKTFFEGSGQFSHGHTYIGNPVSMQAGLMVLKYLRKYDVVEHVSEIGKYLLSELQNVKTTSDIIGDVRGLGLMIGVEFVADQENKTPFPPEAKLAEKVKKVCFENGLIVYPGSGHINGDQGDTVLIAPPFVITKEEVDELVGKFAESVNEISRDL</sequence>